<evidence type="ECO:0000313" key="1">
    <source>
        <dbReference type="EMBL" id="KAK8196109.1"/>
    </source>
</evidence>
<proteinExistence type="predicted"/>
<gene>
    <name evidence="1" type="ORF">M8818_007262</name>
</gene>
<accession>A0ACC3S6B1</accession>
<organism evidence="1 2">
    <name type="scientific">Zalaria obscura</name>
    <dbReference type="NCBI Taxonomy" id="2024903"/>
    <lineage>
        <taxon>Eukaryota</taxon>
        <taxon>Fungi</taxon>
        <taxon>Dikarya</taxon>
        <taxon>Ascomycota</taxon>
        <taxon>Pezizomycotina</taxon>
        <taxon>Dothideomycetes</taxon>
        <taxon>Dothideomycetidae</taxon>
        <taxon>Dothideales</taxon>
        <taxon>Zalariaceae</taxon>
        <taxon>Zalaria</taxon>
    </lineage>
</organism>
<keyword evidence="2" id="KW-1185">Reference proteome</keyword>
<dbReference type="Proteomes" id="UP001320706">
    <property type="component" value="Unassembled WGS sequence"/>
</dbReference>
<evidence type="ECO:0000313" key="2">
    <source>
        <dbReference type="Proteomes" id="UP001320706"/>
    </source>
</evidence>
<reference evidence="1" key="1">
    <citation type="submission" date="2024-02" db="EMBL/GenBank/DDBJ databases">
        <title>Metagenome Assembled Genome of Zalaria obscura JY119.</title>
        <authorList>
            <person name="Vighnesh L."/>
            <person name="Jagadeeshwari U."/>
            <person name="Venkata Ramana C."/>
            <person name="Sasikala C."/>
        </authorList>
    </citation>
    <scope>NUCLEOTIDE SEQUENCE</scope>
    <source>
        <strain evidence="1">JY119</strain>
    </source>
</reference>
<comment type="caution">
    <text evidence="1">The sequence shown here is derived from an EMBL/GenBank/DDBJ whole genome shotgun (WGS) entry which is preliminary data.</text>
</comment>
<sequence length="840" mass="95010">MWFLECDGQLFDHKRVWLRPGTQHLLGRTRGDKDSKERIRYIDHKSVSRKHLLIQIDSVNPGDSAHLHTKSKLTVTDGSKLGTTIDGQRLVKEAKVLDKDEHTLKLGSYENIFRIKWQPVTFSFTSLSRSSRQANDPLQAHRMRLEPLDIKCITEYLTQHTTHVISKKRNTAAVLQALVNGRHIVTDQYVDAVEGVGQPTVTQTGEQQFKISLLEQDFDADWPEEVEYLPPPGNEPNPLPPRSVEYSPKSERSEMFSRYTFVFCDQAQYDNLLPVVTGGGGKALVRDVTQDQADVGDMVDYVKEVAGKKGVGAFKLSQQPNKGGVIVVRPSDKVQAGMPGFFSKLDQALDQKSMEQNEFLEAILKIKPEMLKQPLDPTDVEMEDTGPQQSPPRRESSAKHAADVLPSQPSRELSVPQEERADRPRDEPSQPSATSQKRKPRRIITQSRFKGFDDFDPSQISKYRSPTPPEDLEEPSQAPSYNEVMDVESQYQAPATQRSQPPSRKRPAASAIEKPQETVGDVMDGMLKGAAAMKRRRIAEGKEPASNSFQANEEPIQSTVTKPKRKKEKEIDVRAVVAERRAAEEEARQRDEENLREALEGMDVSDIRNLAQIEEMEVVRRPPPSRRDGSHDSRWDDRWNGRKNFKKFRRAGRPGAEGVQRQRVIVGLEEVKRKNFGIGEEYWLEPVSETRRKEKERREVSQSQHLSQAASLPTPGSAPRRSANGRSQPTAQTVDDEEDASRFQRRIRNSVVEDLRREDAEEILPEEIAGPARDEDLEAIRRGTQNSTQTLRATGTQRKRPAAEPAGGAAKKRQRLPAAAPVEVEDSDDDDALKFRRRRR</sequence>
<name>A0ACC3S6B1_9PEZI</name>
<protein>
    <submittedName>
        <fullName evidence="1">Uncharacterized protein</fullName>
    </submittedName>
</protein>
<dbReference type="EMBL" id="JAMKPW020000042">
    <property type="protein sequence ID" value="KAK8196109.1"/>
    <property type="molecule type" value="Genomic_DNA"/>
</dbReference>